<dbReference type="InterPro" id="IPR025505">
    <property type="entry name" value="FHIPEP_CS"/>
</dbReference>
<evidence type="ECO:0000313" key="9">
    <source>
        <dbReference type="Proteomes" id="UP000241206"/>
    </source>
</evidence>
<dbReference type="InterPro" id="IPR042193">
    <property type="entry name" value="FHIPEP_3"/>
</dbReference>
<dbReference type="InterPro" id="IPR042194">
    <property type="entry name" value="FHIPEP_1"/>
</dbReference>
<feature type="transmembrane region" description="Helical" evidence="7">
    <location>
        <begin position="284"/>
        <end position="300"/>
    </location>
</feature>
<dbReference type="PANTHER" id="PTHR30161">
    <property type="entry name" value="FLAGELLAR EXPORT PROTEIN, MEMBRANE FLHA SUBUNIT-RELATED"/>
    <property type="match status" value="1"/>
</dbReference>
<evidence type="ECO:0000256" key="3">
    <source>
        <dbReference type="ARBA" id="ARBA00022475"/>
    </source>
</evidence>
<keyword evidence="8" id="KW-0966">Cell projection</keyword>
<evidence type="ECO:0000313" key="8">
    <source>
        <dbReference type="EMBL" id="PTD27311.1"/>
    </source>
</evidence>
<dbReference type="PIRSF" id="PIRSF005419">
    <property type="entry name" value="FlhA"/>
    <property type="match status" value="1"/>
</dbReference>
<comment type="function">
    <text evidence="7">Required for formation of the rod structure of the flagellar apparatus. Together with FliI and FliH, may constitute the export apparatus of flagellin.</text>
</comment>
<dbReference type="AlphaFoldDB" id="A0A2T4I7M6"/>
<keyword evidence="4 7" id="KW-0812">Transmembrane</keyword>
<feature type="transmembrane region" description="Helical" evidence="7">
    <location>
        <begin position="113"/>
        <end position="136"/>
    </location>
</feature>
<dbReference type="Proteomes" id="UP000241206">
    <property type="component" value="Unassembled WGS sequence"/>
</dbReference>
<comment type="similarity">
    <text evidence="2 7">Belongs to the FHIPEP (flagella/HR/invasion proteins export pore) family.</text>
</comment>
<organism evidence="8 9">
    <name type="scientific">Edaphosphingomonas fennica</name>
    <dbReference type="NCBI Taxonomy" id="114404"/>
    <lineage>
        <taxon>Bacteria</taxon>
        <taxon>Pseudomonadati</taxon>
        <taxon>Pseudomonadota</taxon>
        <taxon>Alphaproteobacteria</taxon>
        <taxon>Sphingomonadales</taxon>
        <taxon>Rhizorhabdaceae</taxon>
        <taxon>Edaphosphingomonas</taxon>
    </lineage>
</organism>
<keyword evidence="5 7" id="KW-1133">Transmembrane helix</keyword>
<keyword evidence="7" id="KW-1005">Bacterial flagellum biogenesis</keyword>
<gene>
    <name evidence="7 8" type="primary">flhA</name>
    <name evidence="8" type="ORF">CV103_02050</name>
</gene>
<evidence type="ECO:0000256" key="1">
    <source>
        <dbReference type="ARBA" id="ARBA00004651"/>
    </source>
</evidence>
<feature type="transmembrane region" description="Helical" evidence="7">
    <location>
        <begin position="205"/>
        <end position="226"/>
    </location>
</feature>
<keyword evidence="8" id="KW-0969">Cilium</keyword>
<dbReference type="RefSeq" id="WP_015457933.1">
    <property type="nucleotide sequence ID" value="NZ_PHHF01000008.1"/>
</dbReference>
<keyword evidence="6 7" id="KW-0472">Membrane</keyword>
<feature type="transmembrane region" description="Helical" evidence="7">
    <location>
        <begin position="73"/>
        <end position="93"/>
    </location>
</feature>
<dbReference type="Gene3D" id="3.40.50.12790">
    <property type="entry name" value="FHIPEP family, domain 4"/>
    <property type="match status" value="1"/>
</dbReference>
<dbReference type="Gene3D" id="1.10.8.540">
    <property type="entry name" value="FHIPEP family, domain 3"/>
    <property type="match status" value="1"/>
</dbReference>
<reference evidence="8 9" key="1">
    <citation type="submission" date="2017-11" db="EMBL/GenBank/DDBJ databases">
        <title>Sphingomonas oleivorans sp. nov., isolated from oil-contaminated soil.</title>
        <authorList>
            <person name="Wang L."/>
            <person name="Chen L."/>
        </authorList>
    </citation>
    <scope>NUCLEOTIDE SEQUENCE [LARGE SCALE GENOMIC DNA]</scope>
    <source>
        <strain evidence="8 9">K101</strain>
    </source>
</reference>
<dbReference type="GO" id="GO:0005886">
    <property type="term" value="C:plasma membrane"/>
    <property type="evidence" value="ECO:0007669"/>
    <property type="project" value="UniProtKB-SubCell"/>
</dbReference>
<dbReference type="EMBL" id="PHHF01000008">
    <property type="protein sequence ID" value="PTD27311.1"/>
    <property type="molecule type" value="Genomic_DNA"/>
</dbReference>
<dbReference type="PANTHER" id="PTHR30161:SF1">
    <property type="entry name" value="FLAGELLAR BIOSYNTHESIS PROTEIN FLHA-RELATED"/>
    <property type="match status" value="1"/>
</dbReference>
<proteinExistence type="inferred from homology"/>
<dbReference type="Pfam" id="PF00771">
    <property type="entry name" value="FHIPEP"/>
    <property type="match status" value="1"/>
</dbReference>
<name>A0A2T4I7M6_9SPHN</name>
<evidence type="ECO:0000256" key="7">
    <source>
        <dbReference type="RuleBase" id="RU364093"/>
    </source>
</evidence>
<keyword evidence="7" id="KW-0813">Transport</keyword>
<protein>
    <recommendedName>
        <fullName evidence="7">Flagellar biosynthesis protein FlhA</fullName>
    </recommendedName>
</protein>
<feature type="transmembrane region" description="Helical" evidence="7">
    <location>
        <begin position="42"/>
        <end position="61"/>
    </location>
</feature>
<feature type="transmembrane region" description="Helical" evidence="7">
    <location>
        <begin position="18"/>
        <end position="36"/>
    </location>
</feature>
<dbReference type="InterPro" id="IPR042196">
    <property type="entry name" value="FHIPEP_4"/>
</dbReference>
<sequence>MATNALNKTIWANAGKGAILPFATLMLVGLMIVPVPSLVLDVGFITNIMISLAVLMVALNAAKPLDFSSFPTVLLFATLLRLSLNVASTRVVLVDGHEGPDAAGHVIEAFGHFLIGGDWAVGIFVFAILMIINLVVITKGAGRVSEVSARFTLDALPGKQMAIDADLNAGLLTPDEAKARRVEVATEADFYGSMDGASKFVKGDAVAGVLILVINILGGLILGVMSHGLSMAEAAQTYVMLAIGDALVAQIPALLLSIAAAAIVTRVSSPFDLSGQITSQFGSARAWTPVAAILFLLGVMPGMPHVVILSAAAVAGAVAWQLRKAPAREAARRAEEEAVAAAAAEPLPSTIGWDEVSDGAALGLEIGYGLIAMVDERKGAPLMARITGIRRQLSRELGFVVPMVRVRDNLSLEPNAYRITVAGVIMGEDQCWPEDLLALDSGALESRVEGREVRDPSFGLEAVWIPPAKRTEAVVAGYTVVDPATVIATHLNQIIANAAADLFGMDEAQKLLDALKEVAPQLAQGLTPQPLTLAQVAGLCRGLLAEGVPLKDFRRIAEAMVEAAREEADPAQMLEAVRRRIGPIIVQTLVPMRMPLPVVTLDGGLEALLAQAVRAGPNATHPFEPGLANRVVTAVGEAAQPLMAEARQFAIVTSPLARRPLARLLKPHLAEVPVLSFLEIPDGKAVEVVAVVGGGNPAVPAERELVR</sequence>
<evidence type="ECO:0000256" key="6">
    <source>
        <dbReference type="ARBA" id="ARBA00023136"/>
    </source>
</evidence>
<evidence type="ECO:0000256" key="4">
    <source>
        <dbReference type="ARBA" id="ARBA00022692"/>
    </source>
</evidence>
<feature type="transmembrane region" description="Helical" evidence="7">
    <location>
        <begin position="238"/>
        <end position="264"/>
    </location>
</feature>
<accession>A0A2T4I7M6</accession>
<dbReference type="NCBIfam" id="TIGR01398">
    <property type="entry name" value="FlhA"/>
    <property type="match status" value="1"/>
</dbReference>
<comment type="caution">
    <text evidence="8">The sequence shown here is derived from an EMBL/GenBank/DDBJ whole genome shotgun (WGS) entry which is preliminary data.</text>
</comment>
<dbReference type="PRINTS" id="PR00949">
    <property type="entry name" value="TYPE3IMAPROT"/>
</dbReference>
<keyword evidence="3 7" id="KW-1003">Cell membrane</keyword>
<keyword evidence="9" id="KW-1185">Reference proteome</keyword>
<keyword evidence="7" id="KW-0653">Protein transport</keyword>
<dbReference type="InterPro" id="IPR001712">
    <property type="entry name" value="T3SS_FHIPEP"/>
</dbReference>
<comment type="subcellular location">
    <subcellularLocation>
        <location evidence="1 7">Cell membrane</location>
        <topology evidence="1 7">Multi-pass membrane protein</topology>
    </subcellularLocation>
</comment>
<dbReference type="InterPro" id="IPR006301">
    <property type="entry name" value="FlhA"/>
</dbReference>
<keyword evidence="7" id="KW-1006">Bacterial flagellum protein export</keyword>
<dbReference type="GO" id="GO:0009306">
    <property type="term" value="P:protein secretion"/>
    <property type="evidence" value="ECO:0007669"/>
    <property type="project" value="InterPro"/>
</dbReference>
<keyword evidence="8" id="KW-0282">Flagellum</keyword>
<evidence type="ECO:0000256" key="2">
    <source>
        <dbReference type="ARBA" id="ARBA00008835"/>
    </source>
</evidence>
<dbReference type="GO" id="GO:0044780">
    <property type="term" value="P:bacterial-type flagellum assembly"/>
    <property type="evidence" value="ECO:0007669"/>
    <property type="project" value="InterPro"/>
</dbReference>
<dbReference type="Gene3D" id="3.40.30.60">
    <property type="entry name" value="FHIPEP family, domain 1"/>
    <property type="match status" value="1"/>
</dbReference>
<evidence type="ECO:0000256" key="5">
    <source>
        <dbReference type="ARBA" id="ARBA00022989"/>
    </source>
</evidence>
<dbReference type="PROSITE" id="PS00994">
    <property type="entry name" value="FHIPEP"/>
    <property type="match status" value="1"/>
</dbReference>